<dbReference type="PROSITE" id="PS00108">
    <property type="entry name" value="PROTEIN_KINASE_ST"/>
    <property type="match status" value="1"/>
</dbReference>
<sequence>MPLSPNPRRSGSLTDVKTKISNEPWQNYFTVQDTIGRGKFAVVKKCIEISSGKLFAAKCIRKRRHCRDCTPDIFHEIAVLEISSNHPHLIDLYKVFETPSEVILILEYAAGGEIFDHCVGVKDHFSEATTRRLLLQILEAVNFLHRNNIVHLDLKPQNILLTAEGEKGDIKLVDFGLSKLLTHEIEIREILGTPDYVAPEVLNFEPISILSDIWSLGVVCYVMLTGVSPFLGDTKNETLMNVTTGAIDFPPDLFATKDTACRDFISKMLKREPQDRISAQQCLNHPWITGVVTPLDNILPTEENHKDGSDEPTENDVFSNSPSHVKSTELSKSKTESKSDSDRPPESRTISRKNVDLNGNLLSNSTGLSQCVTPTTDRQFFPANDDKENSDNLKNKEISSKPATIPTTEANLTKTSCV</sequence>
<evidence type="ECO:0000256" key="10">
    <source>
        <dbReference type="ARBA" id="ARBA00060827"/>
    </source>
</evidence>
<dbReference type="PROSITE" id="PS50011">
    <property type="entry name" value="PROTEIN_KINASE_DOM"/>
    <property type="match status" value="1"/>
</dbReference>
<feature type="domain" description="Protein kinase" evidence="14">
    <location>
        <begin position="29"/>
        <end position="288"/>
    </location>
</feature>
<keyword evidence="3" id="KW-0597">Phosphoprotein</keyword>
<comment type="catalytic activity">
    <reaction evidence="8">
        <text>L-threonyl-[protein] + ATP = O-phospho-L-threonyl-[protein] + ADP + H(+)</text>
        <dbReference type="Rhea" id="RHEA:46608"/>
        <dbReference type="Rhea" id="RHEA-COMP:11060"/>
        <dbReference type="Rhea" id="RHEA-COMP:11605"/>
        <dbReference type="ChEBI" id="CHEBI:15378"/>
        <dbReference type="ChEBI" id="CHEBI:30013"/>
        <dbReference type="ChEBI" id="CHEBI:30616"/>
        <dbReference type="ChEBI" id="CHEBI:61977"/>
        <dbReference type="ChEBI" id="CHEBI:456216"/>
        <dbReference type="EC" id="2.7.11.1"/>
    </reaction>
</comment>
<dbReference type="Proteomes" id="UP000007875">
    <property type="component" value="Unassembled WGS sequence"/>
</dbReference>
<organism evidence="15 16">
    <name type="scientific">Ciona savignyi</name>
    <name type="common">Pacific transparent sea squirt</name>
    <dbReference type="NCBI Taxonomy" id="51511"/>
    <lineage>
        <taxon>Eukaryota</taxon>
        <taxon>Metazoa</taxon>
        <taxon>Chordata</taxon>
        <taxon>Tunicata</taxon>
        <taxon>Ascidiacea</taxon>
        <taxon>Phlebobranchia</taxon>
        <taxon>Cionidae</taxon>
        <taxon>Ciona</taxon>
    </lineage>
</organism>
<keyword evidence="16" id="KW-1185">Reference proteome</keyword>
<dbReference type="InParanoid" id="H2Z2B2"/>
<keyword evidence="7 11" id="KW-0067">ATP-binding</keyword>
<feature type="compositionally biased region" description="Basic and acidic residues" evidence="13">
    <location>
        <begin position="326"/>
        <end position="346"/>
    </location>
</feature>
<dbReference type="InterPro" id="IPR017441">
    <property type="entry name" value="Protein_kinase_ATP_BS"/>
</dbReference>
<dbReference type="SMART" id="SM00220">
    <property type="entry name" value="S_TKc"/>
    <property type="match status" value="1"/>
</dbReference>
<keyword evidence="5 11" id="KW-0547">Nucleotide-binding</keyword>
<keyword evidence="4" id="KW-0808">Transferase</keyword>
<accession>H2Z2B2</accession>
<dbReference type="GO" id="GO:0005634">
    <property type="term" value="C:nucleus"/>
    <property type="evidence" value="ECO:0007669"/>
    <property type="project" value="TreeGrafter"/>
</dbReference>
<evidence type="ECO:0000256" key="1">
    <source>
        <dbReference type="ARBA" id="ARBA00012513"/>
    </source>
</evidence>
<proteinExistence type="inferred from homology"/>
<dbReference type="Gene3D" id="3.30.200.20">
    <property type="entry name" value="Phosphorylase Kinase, domain 1"/>
    <property type="match status" value="1"/>
</dbReference>
<evidence type="ECO:0000256" key="9">
    <source>
        <dbReference type="ARBA" id="ARBA00048679"/>
    </source>
</evidence>
<evidence type="ECO:0000256" key="11">
    <source>
        <dbReference type="PROSITE-ProRule" id="PRU10141"/>
    </source>
</evidence>
<dbReference type="AlphaFoldDB" id="H2Z2B2"/>
<dbReference type="GO" id="GO:0004674">
    <property type="term" value="F:protein serine/threonine kinase activity"/>
    <property type="evidence" value="ECO:0007669"/>
    <property type="project" value="UniProtKB-KW"/>
</dbReference>
<reference evidence="15" key="2">
    <citation type="submission" date="2025-08" db="UniProtKB">
        <authorList>
            <consortium name="Ensembl"/>
        </authorList>
    </citation>
    <scope>IDENTIFICATION</scope>
</reference>
<dbReference type="PROSITE" id="PS00107">
    <property type="entry name" value="PROTEIN_KINASE_ATP"/>
    <property type="match status" value="1"/>
</dbReference>
<dbReference type="PANTHER" id="PTHR24342:SF12">
    <property type="entry name" value="DEATH-ASSOCIATED PROTEIN KINASE RELATED"/>
    <property type="match status" value="1"/>
</dbReference>
<dbReference type="GO" id="GO:0043065">
    <property type="term" value="P:positive regulation of apoptotic process"/>
    <property type="evidence" value="ECO:0007669"/>
    <property type="project" value="TreeGrafter"/>
</dbReference>
<evidence type="ECO:0000256" key="13">
    <source>
        <dbReference type="SAM" id="MobiDB-lite"/>
    </source>
</evidence>
<evidence type="ECO:0000313" key="16">
    <source>
        <dbReference type="Proteomes" id="UP000007875"/>
    </source>
</evidence>
<dbReference type="InterPro" id="IPR011009">
    <property type="entry name" value="Kinase-like_dom_sf"/>
</dbReference>
<dbReference type="Ensembl" id="ENSCSAVT00000011861.1">
    <property type="protein sequence ID" value="ENSCSAVP00000011724.1"/>
    <property type="gene ID" value="ENSCSAVG00000006876.1"/>
</dbReference>
<feature type="compositionally biased region" description="Low complexity" evidence="13">
    <location>
        <begin position="357"/>
        <end position="369"/>
    </location>
</feature>
<evidence type="ECO:0000256" key="3">
    <source>
        <dbReference type="ARBA" id="ARBA00022553"/>
    </source>
</evidence>
<comment type="similarity">
    <text evidence="10">Belongs to the protein kinase superfamily. CAMK Ser/Thr protein kinase family. DAP kinase subfamily.</text>
</comment>
<dbReference type="PANTHER" id="PTHR24342">
    <property type="entry name" value="SERINE/THREONINE-PROTEIN KINASE 17"/>
    <property type="match status" value="1"/>
</dbReference>
<reference evidence="16" key="1">
    <citation type="submission" date="2003-08" db="EMBL/GenBank/DDBJ databases">
        <authorList>
            <person name="Birren B."/>
            <person name="Nusbaum C."/>
            <person name="Abebe A."/>
            <person name="Abouelleil A."/>
            <person name="Adekoya E."/>
            <person name="Ait-zahra M."/>
            <person name="Allen N."/>
            <person name="Allen T."/>
            <person name="An P."/>
            <person name="Anderson M."/>
            <person name="Anderson S."/>
            <person name="Arachchi H."/>
            <person name="Armbruster J."/>
            <person name="Bachantsang P."/>
            <person name="Baldwin J."/>
            <person name="Barry A."/>
            <person name="Bayul T."/>
            <person name="Blitshsteyn B."/>
            <person name="Bloom T."/>
            <person name="Blye J."/>
            <person name="Boguslavskiy L."/>
            <person name="Borowsky M."/>
            <person name="Boukhgalter B."/>
            <person name="Brunache A."/>
            <person name="Butler J."/>
            <person name="Calixte N."/>
            <person name="Calvo S."/>
            <person name="Camarata J."/>
            <person name="Campo K."/>
            <person name="Chang J."/>
            <person name="Cheshatsang Y."/>
            <person name="Citroen M."/>
            <person name="Collymore A."/>
            <person name="Considine T."/>
            <person name="Cook A."/>
            <person name="Cooke P."/>
            <person name="Corum B."/>
            <person name="Cuomo C."/>
            <person name="David R."/>
            <person name="Dawoe T."/>
            <person name="Degray S."/>
            <person name="Dodge S."/>
            <person name="Dooley K."/>
            <person name="Dorje P."/>
            <person name="Dorjee K."/>
            <person name="Dorris L."/>
            <person name="Duffey N."/>
            <person name="Dupes A."/>
            <person name="Elkins T."/>
            <person name="Engels R."/>
            <person name="Erickson J."/>
            <person name="Farina A."/>
            <person name="Faro S."/>
            <person name="Ferreira P."/>
            <person name="Fischer H."/>
            <person name="Fitzgerald M."/>
            <person name="Foley K."/>
            <person name="Gage D."/>
            <person name="Galagan J."/>
            <person name="Gearin G."/>
            <person name="Gnerre S."/>
            <person name="Gnirke A."/>
            <person name="Goyette A."/>
            <person name="Graham J."/>
            <person name="Grandbois E."/>
            <person name="Gyaltsen K."/>
            <person name="Hafez N."/>
            <person name="Hagopian D."/>
            <person name="Hagos B."/>
            <person name="Hall J."/>
            <person name="Hatcher B."/>
            <person name="Heller A."/>
            <person name="Higgins H."/>
            <person name="Honan T."/>
            <person name="Horn A."/>
            <person name="Houde N."/>
            <person name="Hughes L."/>
            <person name="Hulme W."/>
            <person name="Husby E."/>
            <person name="Iliev I."/>
            <person name="Jaffe D."/>
            <person name="Jones C."/>
            <person name="Kamal M."/>
            <person name="Kamat A."/>
            <person name="Kamvysselis M."/>
            <person name="Karlsson E."/>
            <person name="Kells C."/>
            <person name="Kieu A."/>
            <person name="Kisner P."/>
            <person name="Kodira C."/>
            <person name="Kulbokas E."/>
            <person name="Labutti K."/>
            <person name="Lama D."/>
            <person name="Landers T."/>
            <person name="Leger J."/>
            <person name="Levine S."/>
            <person name="Lewis D."/>
            <person name="Lewis T."/>
            <person name="Lindblad-toh K."/>
            <person name="Liu X."/>
            <person name="Lokyitsang T."/>
            <person name="Lokyitsang Y."/>
            <person name="Lucien O."/>
            <person name="Lui A."/>
            <person name="Ma L.J."/>
            <person name="Mabbitt R."/>
            <person name="Macdonald J."/>
            <person name="Maclean C."/>
            <person name="Major J."/>
            <person name="Manning J."/>
            <person name="Marabella R."/>
            <person name="Maru K."/>
            <person name="Matthews C."/>
            <person name="Mauceli E."/>
            <person name="Mccarthy M."/>
            <person name="Mcdonough S."/>
            <person name="Mcghee T."/>
            <person name="Meldrim J."/>
            <person name="Meneus L."/>
            <person name="Mesirov J."/>
            <person name="Mihalev A."/>
            <person name="Mihova T."/>
            <person name="Mikkelsen T."/>
            <person name="Mlenga V."/>
            <person name="Moru K."/>
            <person name="Mozes J."/>
            <person name="Mulrain L."/>
            <person name="Munson G."/>
            <person name="Naylor J."/>
            <person name="Newes C."/>
            <person name="Nguyen C."/>
            <person name="Nguyen N."/>
            <person name="Nguyen T."/>
            <person name="Nicol R."/>
            <person name="Nielsen C."/>
            <person name="Nizzari M."/>
            <person name="Norbu C."/>
            <person name="Norbu N."/>
            <person name="O'donnell P."/>
            <person name="Okoawo O."/>
            <person name="O'leary S."/>
            <person name="Omotosho B."/>
            <person name="O'neill K."/>
            <person name="Osman S."/>
            <person name="Parker S."/>
            <person name="Perrin D."/>
            <person name="Phunkhang P."/>
            <person name="Piqani B."/>
            <person name="Purcell S."/>
            <person name="Rachupka T."/>
            <person name="Ramasamy U."/>
            <person name="Rameau R."/>
            <person name="Ray V."/>
            <person name="Raymond C."/>
            <person name="Retta R."/>
            <person name="Richardson S."/>
            <person name="Rise C."/>
            <person name="Rodriguez J."/>
            <person name="Rogers J."/>
            <person name="Rogov P."/>
            <person name="Rutman M."/>
            <person name="Schupbach R."/>
            <person name="Seaman C."/>
            <person name="Settipalli S."/>
            <person name="Sharpe T."/>
            <person name="Sheridan J."/>
            <person name="Sherpa N."/>
            <person name="Shi J."/>
            <person name="Smirnov S."/>
            <person name="Smith C."/>
            <person name="Sougnez C."/>
            <person name="Spencer B."/>
            <person name="Stalker J."/>
            <person name="Stange-thomann N."/>
            <person name="Stavropoulos S."/>
            <person name="Stetson K."/>
            <person name="Stone C."/>
            <person name="Stone S."/>
            <person name="Stubbs M."/>
            <person name="Talamas J."/>
            <person name="Tchuinga P."/>
            <person name="Tenzing P."/>
            <person name="Tesfaye S."/>
            <person name="Theodore J."/>
            <person name="Thoulutsang Y."/>
            <person name="Topham K."/>
            <person name="Towey S."/>
            <person name="Tsamla T."/>
            <person name="Tsomo N."/>
            <person name="Vallee D."/>
            <person name="Vassiliev H."/>
            <person name="Venkataraman V."/>
            <person name="Vinson J."/>
            <person name="Vo A."/>
            <person name="Wade C."/>
            <person name="Wang S."/>
            <person name="Wangchuk T."/>
            <person name="Wangdi T."/>
            <person name="Whittaker C."/>
            <person name="Wilkinson J."/>
            <person name="Wu Y."/>
            <person name="Wyman D."/>
            <person name="Yadav S."/>
            <person name="Yang S."/>
            <person name="Yang X."/>
            <person name="Yeager S."/>
            <person name="Yee E."/>
            <person name="Young G."/>
            <person name="Zainoun J."/>
            <person name="Zembeck L."/>
            <person name="Zimmer A."/>
            <person name="Zody M."/>
            <person name="Lander E."/>
        </authorList>
    </citation>
    <scope>NUCLEOTIDE SEQUENCE [LARGE SCALE GENOMIC DNA]</scope>
</reference>
<evidence type="ECO:0000256" key="5">
    <source>
        <dbReference type="ARBA" id="ARBA00022741"/>
    </source>
</evidence>
<feature type="binding site" evidence="11">
    <location>
        <position position="62"/>
    </location>
    <ligand>
        <name>ATP</name>
        <dbReference type="ChEBI" id="CHEBI:30616"/>
    </ligand>
</feature>
<dbReference type="GO" id="GO:0035556">
    <property type="term" value="P:intracellular signal transduction"/>
    <property type="evidence" value="ECO:0007669"/>
    <property type="project" value="TreeGrafter"/>
</dbReference>
<dbReference type="FunCoup" id="H2Z2B2">
    <property type="interactions" value="45"/>
</dbReference>
<keyword evidence="2 12" id="KW-0723">Serine/threonine-protein kinase</keyword>
<evidence type="ECO:0000256" key="7">
    <source>
        <dbReference type="ARBA" id="ARBA00022840"/>
    </source>
</evidence>
<dbReference type="OMA" id="SYKSCHE"/>
<dbReference type="eggNOG" id="KOG0032">
    <property type="taxonomic scope" value="Eukaryota"/>
</dbReference>
<dbReference type="InterPro" id="IPR000719">
    <property type="entry name" value="Prot_kinase_dom"/>
</dbReference>
<dbReference type="InterPro" id="IPR008271">
    <property type="entry name" value="Ser/Thr_kinase_AS"/>
</dbReference>
<dbReference type="SUPFAM" id="SSF56112">
    <property type="entry name" value="Protein kinase-like (PK-like)"/>
    <property type="match status" value="1"/>
</dbReference>
<evidence type="ECO:0000256" key="6">
    <source>
        <dbReference type="ARBA" id="ARBA00022777"/>
    </source>
</evidence>
<dbReference type="EC" id="2.7.11.1" evidence="1"/>
<comment type="catalytic activity">
    <reaction evidence="9">
        <text>L-seryl-[protein] + ATP = O-phospho-L-seryl-[protein] + ADP + H(+)</text>
        <dbReference type="Rhea" id="RHEA:17989"/>
        <dbReference type="Rhea" id="RHEA-COMP:9863"/>
        <dbReference type="Rhea" id="RHEA-COMP:11604"/>
        <dbReference type="ChEBI" id="CHEBI:15378"/>
        <dbReference type="ChEBI" id="CHEBI:29999"/>
        <dbReference type="ChEBI" id="CHEBI:30616"/>
        <dbReference type="ChEBI" id="CHEBI:83421"/>
        <dbReference type="ChEBI" id="CHEBI:456216"/>
        <dbReference type="EC" id="2.7.11.1"/>
    </reaction>
</comment>
<feature type="region of interest" description="Disordered" evidence="13">
    <location>
        <begin position="298"/>
        <end position="392"/>
    </location>
</feature>
<evidence type="ECO:0000256" key="8">
    <source>
        <dbReference type="ARBA" id="ARBA00047899"/>
    </source>
</evidence>
<dbReference type="Pfam" id="PF00069">
    <property type="entry name" value="Pkinase"/>
    <property type="match status" value="1"/>
</dbReference>
<evidence type="ECO:0000259" key="14">
    <source>
        <dbReference type="PROSITE" id="PS50011"/>
    </source>
</evidence>
<feature type="compositionally biased region" description="Polar residues" evidence="13">
    <location>
        <begin position="316"/>
        <end position="325"/>
    </location>
</feature>
<evidence type="ECO:0000256" key="4">
    <source>
        <dbReference type="ARBA" id="ARBA00022679"/>
    </source>
</evidence>
<evidence type="ECO:0000313" key="15">
    <source>
        <dbReference type="Ensembl" id="ENSCSAVP00000011724.1"/>
    </source>
</evidence>
<dbReference type="STRING" id="51511.ENSCSAVP00000011724"/>
<dbReference type="GO" id="GO:0005524">
    <property type="term" value="F:ATP binding"/>
    <property type="evidence" value="ECO:0007669"/>
    <property type="project" value="UniProtKB-UniRule"/>
</dbReference>
<evidence type="ECO:0000256" key="12">
    <source>
        <dbReference type="RuleBase" id="RU000304"/>
    </source>
</evidence>
<dbReference type="Gene3D" id="1.10.510.10">
    <property type="entry name" value="Transferase(Phosphotransferase) domain 1"/>
    <property type="match status" value="1"/>
</dbReference>
<name>H2Z2B2_CIOSA</name>
<reference evidence="15" key="3">
    <citation type="submission" date="2025-09" db="UniProtKB">
        <authorList>
            <consortium name="Ensembl"/>
        </authorList>
    </citation>
    <scope>IDENTIFICATION</scope>
</reference>
<evidence type="ECO:0000256" key="2">
    <source>
        <dbReference type="ARBA" id="ARBA00022527"/>
    </source>
</evidence>
<keyword evidence="6" id="KW-0418">Kinase</keyword>
<dbReference type="FunFam" id="1.10.510.10:FF:000571">
    <property type="entry name" value="Maternal embryonic leucine zipper kinase"/>
    <property type="match status" value="1"/>
</dbReference>
<protein>
    <recommendedName>
        <fullName evidence="1">non-specific serine/threonine protein kinase</fullName>
        <ecNumber evidence="1">2.7.11.1</ecNumber>
    </recommendedName>
</protein>
<dbReference type="GeneTree" id="ENSGT00940000154014"/>
<dbReference type="FunFam" id="3.30.200.20:FF:000175">
    <property type="entry name" value="Serine/threonine-protein kinase 17B"/>
    <property type="match status" value="1"/>
</dbReference>